<dbReference type="SUPFAM" id="SSF53335">
    <property type="entry name" value="S-adenosyl-L-methionine-dependent methyltransferases"/>
    <property type="match status" value="1"/>
</dbReference>
<evidence type="ECO:0000259" key="1">
    <source>
        <dbReference type="Pfam" id="PF08241"/>
    </source>
</evidence>
<protein>
    <recommendedName>
        <fullName evidence="1">Methyltransferase type 11 domain-containing protein</fullName>
    </recommendedName>
</protein>
<dbReference type="Proteomes" id="UP001500742">
    <property type="component" value="Unassembled WGS sequence"/>
</dbReference>
<organism evidence="2 3">
    <name type="scientific">Mucilaginibacter dorajii</name>
    <dbReference type="NCBI Taxonomy" id="692994"/>
    <lineage>
        <taxon>Bacteria</taxon>
        <taxon>Pseudomonadati</taxon>
        <taxon>Bacteroidota</taxon>
        <taxon>Sphingobacteriia</taxon>
        <taxon>Sphingobacteriales</taxon>
        <taxon>Sphingobacteriaceae</taxon>
        <taxon>Mucilaginibacter</taxon>
    </lineage>
</organism>
<dbReference type="Gene3D" id="3.40.50.150">
    <property type="entry name" value="Vaccinia Virus protein VP39"/>
    <property type="match status" value="1"/>
</dbReference>
<accession>A0ABP7QEA0</accession>
<dbReference type="InterPro" id="IPR029063">
    <property type="entry name" value="SAM-dependent_MTases_sf"/>
</dbReference>
<comment type="caution">
    <text evidence="2">The sequence shown here is derived from an EMBL/GenBank/DDBJ whole genome shotgun (WGS) entry which is preliminary data.</text>
</comment>
<dbReference type="PANTHER" id="PTHR43591">
    <property type="entry name" value="METHYLTRANSFERASE"/>
    <property type="match status" value="1"/>
</dbReference>
<evidence type="ECO:0000313" key="3">
    <source>
        <dbReference type="Proteomes" id="UP001500742"/>
    </source>
</evidence>
<feature type="domain" description="Methyltransferase type 11" evidence="1">
    <location>
        <begin position="39"/>
        <end position="130"/>
    </location>
</feature>
<gene>
    <name evidence="2" type="ORF">GCM10022210_33450</name>
</gene>
<dbReference type="InterPro" id="IPR013216">
    <property type="entry name" value="Methyltransf_11"/>
</dbReference>
<sequence length="249" mass="28155">MSNKTYDEAYLNQLQVVLAKTITRSLALLAAKPGETICDIGCGVGDLVFKIAAYGANVIGIDNDENFLTVARKNNLTHTNVKFICSDADHIPLEDNSIDKIIVHRVLQHVIDHESVIKECCRILKPGGTLQIVEPDYLSLTFFLNDIGFERKLIDRVAYNRIPNSYKVRQLPFSLNNAGFNVGLTEVHNYLIDSFELANYVIRFDEEVEKGYACNDFTQLQYEAWQELKKLPQGQFNLSLNLLLVNAIK</sequence>
<name>A0ABP7QEA0_9SPHI</name>
<dbReference type="Pfam" id="PF08241">
    <property type="entry name" value="Methyltransf_11"/>
    <property type="match status" value="1"/>
</dbReference>
<keyword evidence="3" id="KW-1185">Reference proteome</keyword>
<reference evidence="3" key="1">
    <citation type="journal article" date="2019" name="Int. J. Syst. Evol. Microbiol.">
        <title>The Global Catalogue of Microorganisms (GCM) 10K type strain sequencing project: providing services to taxonomists for standard genome sequencing and annotation.</title>
        <authorList>
            <consortium name="The Broad Institute Genomics Platform"/>
            <consortium name="The Broad Institute Genome Sequencing Center for Infectious Disease"/>
            <person name="Wu L."/>
            <person name="Ma J."/>
        </authorList>
    </citation>
    <scope>NUCLEOTIDE SEQUENCE [LARGE SCALE GENOMIC DNA]</scope>
    <source>
        <strain evidence="3">JCM 16601</strain>
    </source>
</reference>
<dbReference type="PANTHER" id="PTHR43591:SF24">
    <property type="entry name" value="2-METHOXY-6-POLYPRENYL-1,4-BENZOQUINOL METHYLASE, MITOCHONDRIAL"/>
    <property type="match status" value="1"/>
</dbReference>
<evidence type="ECO:0000313" key="2">
    <source>
        <dbReference type="EMBL" id="GAA3979645.1"/>
    </source>
</evidence>
<dbReference type="CDD" id="cd02440">
    <property type="entry name" value="AdoMet_MTases"/>
    <property type="match status" value="1"/>
</dbReference>
<dbReference type="RefSeq" id="WP_259088180.1">
    <property type="nucleotide sequence ID" value="NZ_BAAAZC010000025.1"/>
</dbReference>
<dbReference type="EMBL" id="BAAAZC010000025">
    <property type="protein sequence ID" value="GAA3979645.1"/>
    <property type="molecule type" value="Genomic_DNA"/>
</dbReference>
<proteinExistence type="predicted"/>